<dbReference type="EMBL" id="PJAI02000021">
    <property type="protein sequence ID" value="TYK64599.1"/>
    <property type="molecule type" value="Genomic_DNA"/>
</dbReference>
<evidence type="ECO:0000313" key="3">
    <source>
        <dbReference type="Proteomes" id="UP000815846"/>
    </source>
</evidence>
<sequence>MDIFTTQLAQVVQRPIKPEDFKVKALLKESASSKLSQDPEHLENHKYYLKNEDKKHNNNTQKNAKGLQDSSKKNKKENSKENANESEGQESAKFIDDNHLVSPDEITYEKHGSEVSIEKKHDDDDDTKHLDLYA</sequence>
<comment type="caution">
    <text evidence="2">The sequence shown here is derived from an EMBL/GenBank/DDBJ whole genome shotgun (WGS) entry which is preliminary data.</text>
</comment>
<feature type="compositionally biased region" description="Basic and acidic residues" evidence="1">
    <location>
        <begin position="37"/>
        <end position="56"/>
    </location>
</feature>
<accession>A0ABY3MTZ7</accession>
<keyword evidence="3" id="KW-1185">Reference proteome</keyword>
<protein>
    <submittedName>
        <fullName evidence="2">Uncharacterized protein</fullName>
    </submittedName>
</protein>
<name>A0ABY3MTZ7_9GAMM</name>
<proteinExistence type="predicted"/>
<feature type="region of interest" description="Disordered" evidence="1">
    <location>
        <begin position="30"/>
        <end position="134"/>
    </location>
</feature>
<organism evidence="2 3">
    <name type="scientific">Colwellia echini</name>
    <dbReference type="NCBI Taxonomy" id="1982103"/>
    <lineage>
        <taxon>Bacteria</taxon>
        <taxon>Pseudomonadati</taxon>
        <taxon>Pseudomonadota</taxon>
        <taxon>Gammaproteobacteria</taxon>
        <taxon>Alteromonadales</taxon>
        <taxon>Colwelliaceae</taxon>
        <taxon>Colwellia</taxon>
    </lineage>
</organism>
<dbReference type="RefSeq" id="WP_101344238.1">
    <property type="nucleotide sequence ID" value="NZ_PJAI02000021.1"/>
</dbReference>
<feature type="compositionally biased region" description="Basic and acidic residues" evidence="1">
    <location>
        <begin position="107"/>
        <end position="134"/>
    </location>
</feature>
<evidence type="ECO:0000313" key="2">
    <source>
        <dbReference type="EMBL" id="TYK64599.1"/>
    </source>
</evidence>
<reference evidence="2 3" key="1">
    <citation type="submission" date="2019-08" db="EMBL/GenBank/DDBJ databases">
        <title>Microbe sample from Colwellia echini.</title>
        <authorList>
            <person name="Christiansen L."/>
            <person name="Pathiraja D."/>
            <person name="Schultz-Johansen M."/>
            <person name="Choi I.-G."/>
            <person name="Stougaard P."/>
        </authorList>
    </citation>
    <scope>NUCLEOTIDE SEQUENCE [LARGE SCALE GENOMIC DNA]</scope>
    <source>
        <strain evidence="2 3">A3</strain>
    </source>
</reference>
<feature type="compositionally biased region" description="Basic and acidic residues" evidence="1">
    <location>
        <begin position="70"/>
        <end position="83"/>
    </location>
</feature>
<evidence type="ECO:0000256" key="1">
    <source>
        <dbReference type="SAM" id="MobiDB-lite"/>
    </source>
</evidence>
<gene>
    <name evidence="2" type="ORF">CWS31_014735</name>
</gene>
<dbReference type="Proteomes" id="UP000815846">
    <property type="component" value="Unassembled WGS sequence"/>
</dbReference>